<protein>
    <submittedName>
        <fullName evidence="8">Putative O-glycosylation ligase, exosortase A system-associated</fullName>
    </submittedName>
</protein>
<dbReference type="GO" id="GO:0016020">
    <property type="term" value="C:membrane"/>
    <property type="evidence" value="ECO:0007669"/>
    <property type="project" value="UniProtKB-SubCell"/>
</dbReference>
<evidence type="ECO:0000256" key="4">
    <source>
        <dbReference type="ARBA" id="ARBA00023136"/>
    </source>
</evidence>
<feature type="transmembrane region" description="Helical" evidence="5">
    <location>
        <begin position="20"/>
        <end position="47"/>
    </location>
</feature>
<feature type="transmembrane region" description="Helical" evidence="5">
    <location>
        <begin position="382"/>
        <end position="401"/>
    </location>
</feature>
<feature type="transmembrane region" description="Helical" evidence="5">
    <location>
        <begin position="91"/>
        <end position="110"/>
    </location>
</feature>
<feature type="domain" description="DUF5935" evidence="7">
    <location>
        <begin position="17"/>
        <end position="204"/>
    </location>
</feature>
<dbReference type="PANTHER" id="PTHR37422">
    <property type="entry name" value="TEICHURONIC ACID BIOSYNTHESIS PROTEIN TUAE"/>
    <property type="match status" value="1"/>
</dbReference>
<feature type="transmembrane region" description="Helical" evidence="5">
    <location>
        <begin position="252"/>
        <end position="269"/>
    </location>
</feature>
<dbReference type="GO" id="GO:0016874">
    <property type="term" value="F:ligase activity"/>
    <property type="evidence" value="ECO:0007669"/>
    <property type="project" value="UniProtKB-KW"/>
</dbReference>
<keyword evidence="8" id="KW-0436">Ligase</keyword>
<feature type="transmembrane region" description="Helical" evidence="5">
    <location>
        <begin position="122"/>
        <end position="138"/>
    </location>
</feature>
<dbReference type="NCBIfam" id="TIGR03097">
    <property type="entry name" value="PEP_O_lig_1"/>
    <property type="match status" value="1"/>
</dbReference>
<keyword evidence="3 5" id="KW-1133">Transmembrane helix</keyword>
<evidence type="ECO:0000256" key="3">
    <source>
        <dbReference type="ARBA" id="ARBA00022989"/>
    </source>
</evidence>
<feature type="transmembrane region" description="Helical" evidence="5">
    <location>
        <begin position="145"/>
        <end position="166"/>
    </location>
</feature>
<dbReference type="Pfam" id="PF04932">
    <property type="entry name" value="Wzy_C"/>
    <property type="match status" value="1"/>
</dbReference>
<comment type="subcellular location">
    <subcellularLocation>
        <location evidence="1">Membrane</location>
        <topology evidence="1">Multi-pass membrane protein</topology>
    </subcellularLocation>
</comment>
<feature type="transmembrane region" description="Helical" evidence="5">
    <location>
        <begin position="217"/>
        <end position="246"/>
    </location>
</feature>
<evidence type="ECO:0000256" key="5">
    <source>
        <dbReference type="SAM" id="Phobius"/>
    </source>
</evidence>
<evidence type="ECO:0000256" key="2">
    <source>
        <dbReference type="ARBA" id="ARBA00022692"/>
    </source>
</evidence>
<accession>A0A418X3K5</accession>
<evidence type="ECO:0000313" key="8">
    <source>
        <dbReference type="EMBL" id="RJG07043.1"/>
    </source>
</evidence>
<dbReference type="AlphaFoldDB" id="A0A418X3K5"/>
<dbReference type="InterPro" id="IPR045979">
    <property type="entry name" value="DUF5935"/>
</dbReference>
<sequence>MRMPSVRSTCSSACPAMRDILLFAIVFGLLPFMLKRPVIGIFAFTWISLMNPHRLTYGAAYEFPFAALIAVVTLVGVLLSKEPKRFPLTPVTLVLLAFIAWMTFTSFFALEPQLVWKEWDRVMKTLFIALLAMAVIHTEKDIKIFAAVTGLSLGFYGLKGGAFTLGSGGSSHVLGPEGSYITDNNALALALITAAPIIWFLQLHAHRKWLRIGLGTVAVLTIVAAAGSYSRGALLAGAAMLTFLWLKSRHKLRVGIVLILLVPLIFSAMPDKWFDRMGTIDNYTEDASALGRINAWYFAANVAKDNILGGGYNVFTHKMFFIYAPVPLDHHAAHSIYFQVLGEHGYIGLALFLLLMACAWRSGTRIVRYCRNRDDLKWASDLAAMCQVSIIGYAVGGAFLSLAYYDLYYELIALLVLLEKVIMRKPDSARSRIAASPMMLAPAQGEGGKSP</sequence>
<evidence type="ECO:0000259" key="7">
    <source>
        <dbReference type="Pfam" id="PF19358"/>
    </source>
</evidence>
<keyword evidence="2 5" id="KW-0812">Transmembrane</keyword>
<dbReference type="Proteomes" id="UP000285190">
    <property type="component" value="Unassembled WGS sequence"/>
</dbReference>
<keyword evidence="9" id="KW-1185">Reference proteome</keyword>
<keyword evidence="4 5" id="KW-0472">Membrane</keyword>
<dbReference type="Pfam" id="PF19358">
    <property type="entry name" value="DUF5935"/>
    <property type="match status" value="1"/>
</dbReference>
<evidence type="ECO:0000256" key="1">
    <source>
        <dbReference type="ARBA" id="ARBA00004141"/>
    </source>
</evidence>
<dbReference type="InterPro" id="IPR007016">
    <property type="entry name" value="O-antigen_ligase-rel_domated"/>
</dbReference>
<proteinExistence type="predicted"/>
<feature type="transmembrane region" description="Helical" evidence="5">
    <location>
        <begin position="59"/>
        <end position="79"/>
    </location>
</feature>
<feature type="transmembrane region" description="Helical" evidence="5">
    <location>
        <begin position="344"/>
        <end position="361"/>
    </location>
</feature>
<feature type="domain" description="O-antigen ligase-related" evidence="6">
    <location>
        <begin position="217"/>
        <end position="353"/>
    </location>
</feature>
<gene>
    <name evidence="8" type="ORF">D3870_14480</name>
</gene>
<dbReference type="InterPro" id="IPR017528">
    <property type="entry name" value="CHP03097O-antigen_lig-rel"/>
</dbReference>
<dbReference type="PANTHER" id="PTHR37422:SF13">
    <property type="entry name" value="LIPOPOLYSACCHARIDE BIOSYNTHESIS PROTEIN PA4999-RELATED"/>
    <property type="match status" value="1"/>
</dbReference>
<organism evidence="8 9">
    <name type="scientific">Noviherbaspirillum cavernae</name>
    <dbReference type="NCBI Taxonomy" id="2320862"/>
    <lineage>
        <taxon>Bacteria</taxon>
        <taxon>Pseudomonadati</taxon>
        <taxon>Pseudomonadota</taxon>
        <taxon>Betaproteobacteria</taxon>
        <taxon>Burkholderiales</taxon>
        <taxon>Oxalobacteraceae</taxon>
        <taxon>Noviherbaspirillum</taxon>
    </lineage>
</organism>
<reference evidence="8 9" key="1">
    <citation type="submission" date="2018-09" db="EMBL/GenBank/DDBJ databases">
        <authorList>
            <person name="Zhu H."/>
        </authorList>
    </citation>
    <scope>NUCLEOTIDE SEQUENCE [LARGE SCALE GENOMIC DNA]</scope>
    <source>
        <strain evidence="8 9">K2R10-39</strain>
    </source>
</reference>
<evidence type="ECO:0000259" key="6">
    <source>
        <dbReference type="Pfam" id="PF04932"/>
    </source>
</evidence>
<comment type="caution">
    <text evidence="8">The sequence shown here is derived from an EMBL/GenBank/DDBJ whole genome shotgun (WGS) entry which is preliminary data.</text>
</comment>
<name>A0A418X3K5_9BURK</name>
<dbReference type="EMBL" id="QYUN01000002">
    <property type="protein sequence ID" value="RJG07043.1"/>
    <property type="molecule type" value="Genomic_DNA"/>
</dbReference>
<dbReference type="InterPro" id="IPR051533">
    <property type="entry name" value="WaaL-like"/>
</dbReference>
<feature type="transmembrane region" description="Helical" evidence="5">
    <location>
        <begin position="186"/>
        <end position="205"/>
    </location>
</feature>
<evidence type="ECO:0000313" key="9">
    <source>
        <dbReference type="Proteomes" id="UP000285190"/>
    </source>
</evidence>